<dbReference type="AlphaFoldDB" id="W2QJ57"/>
<organism evidence="2 3">
    <name type="scientific">Phytophthora nicotianae (strain INRA-310)</name>
    <name type="common">Phytophthora parasitica</name>
    <dbReference type="NCBI Taxonomy" id="761204"/>
    <lineage>
        <taxon>Eukaryota</taxon>
        <taxon>Sar</taxon>
        <taxon>Stramenopiles</taxon>
        <taxon>Oomycota</taxon>
        <taxon>Peronosporomycetes</taxon>
        <taxon>Peronosporales</taxon>
        <taxon>Peronosporaceae</taxon>
        <taxon>Phytophthora</taxon>
    </lineage>
</organism>
<name>W2QJ57_PHYN3</name>
<accession>W2QJ57</accession>
<gene>
    <name evidence="2" type="ORF">PPTG_22432</name>
</gene>
<evidence type="ECO:0000313" key="3">
    <source>
        <dbReference type="Proteomes" id="UP000018817"/>
    </source>
</evidence>
<dbReference type="EMBL" id="KI669576">
    <property type="protein sequence ID" value="ETN12931.1"/>
    <property type="molecule type" value="Genomic_DNA"/>
</dbReference>
<reference evidence="3" key="1">
    <citation type="submission" date="2011-12" db="EMBL/GenBank/DDBJ databases">
        <authorList>
            <consortium name="The Broad Institute Genome Sequencing Platform"/>
            <person name="Russ C."/>
            <person name="Tyler B."/>
            <person name="Panabieres F."/>
            <person name="Shan W."/>
            <person name="Tripathy S."/>
            <person name="Grunwald N."/>
            <person name="Machado M."/>
            <person name="Young S.K."/>
            <person name="Zeng Q."/>
            <person name="Gargeya S."/>
            <person name="Fitzgerald M."/>
            <person name="Haas B."/>
            <person name="Abouelleil A."/>
            <person name="Alvarado L."/>
            <person name="Arachchi H.M."/>
            <person name="Berlin A."/>
            <person name="Chapman S.B."/>
            <person name="Gearin G."/>
            <person name="Goldberg J."/>
            <person name="Griggs A."/>
            <person name="Gujja S."/>
            <person name="Hansen M."/>
            <person name="Heiman D."/>
            <person name="Howarth C."/>
            <person name="Larimer J."/>
            <person name="Lui A."/>
            <person name="MacDonald P.J.P."/>
            <person name="McCowen C."/>
            <person name="Montmayeur A."/>
            <person name="Murphy C."/>
            <person name="Neiman D."/>
            <person name="Pearson M."/>
            <person name="Priest M."/>
            <person name="Roberts A."/>
            <person name="Saif S."/>
            <person name="Shea T."/>
            <person name="Sisk P."/>
            <person name="Stolte C."/>
            <person name="Sykes S."/>
            <person name="Wortman J."/>
            <person name="Nusbaum C."/>
            <person name="Birren B."/>
        </authorList>
    </citation>
    <scope>NUCLEOTIDE SEQUENCE [LARGE SCALE GENOMIC DNA]</scope>
    <source>
        <strain evidence="3">INRA-310</strain>
    </source>
</reference>
<feature type="region of interest" description="Disordered" evidence="1">
    <location>
        <begin position="105"/>
        <end position="128"/>
    </location>
</feature>
<reference evidence="2 3" key="2">
    <citation type="submission" date="2013-11" db="EMBL/GenBank/DDBJ databases">
        <title>The Genome Sequence of Phytophthora parasitica INRA-310.</title>
        <authorList>
            <consortium name="The Broad Institute Genomics Platform"/>
            <person name="Russ C."/>
            <person name="Tyler B."/>
            <person name="Panabieres F."/>
            <person name="Shan W."/>
            <person name="Tripathy S."/>
            <person name="Grunwald N."/>
            <person name="Machado M."/>
            <person name="Johnson C.S."/>
            <person name="Arredondo F."/>
            <person name="Hong C."/>
            <person name="Coffey M."/>
            <person name="Young S.K."/>
            <person name="Zeng Q."/>
            <person name="Gargeya S."/>
            <person name="Fitzgerald M."/>
            <person name="Abouelleil A."/>
            <person name="Alvarado L."/>
            <person name="Chapman S.B."/>
            <person name="Gainer-Dewar J."/>
            <person name="Goldberg J."/>
            <person name="Griggs A."/>
            <person name="Gujja S."/>
            <person name="Hansen M."/>
            <person name="Howarth C."/>
            <person name="Imamovic A."/>
            <person name="Ireland A."/>
            <person name="Larimer J."/>
            <person name="McCowan C."/>
            <person name="Murphy C."/>
            <person name="Pearson M."/>
            <person name="Poon T.W."/>
            <person name="Priest M."/>
            <person name="Roberts A."/>
            <person name="Saif S."/>
            <person name="Shea T."/>
            <person name="Sykes S."/>
            <person name="Wortman J."/>
            <person name="Nusbaum C."/>
            <person name="Birren B."/>
        </authorList>
    </citation>
    <scope>NUCLEOTIDE SEQUENCE [LARGE SCALE GENOMIC DNA]</scope>
    <source>
        <strain evidence="2 3">INRA-310</strain>
    </source>
</reference>
<evidence type="ECO:0000313" key="2">
    <source>
        <dbReference type="EMBL" id="ETN12931.1"/>
    </source>
</evidence>
<sequence length="128" mass="13939">MASLQQSILQAVNKMDSTRTTIVQDIVNELERRAIGAGTVTYNGLNDMIMSAVQHSTTTSKGRKRRRGQLLWQNLPAVPVAALGLCARHELRLLREAIGHVQLGPQNQNLGGARPGLAPRVRVERAPG</sequence>
<protein>
    <submittedName>
        <fullName evidence="2">Uncharacterized protein</fullName>
    </submittedName>
</protein>
<dbReference type="VEuPathDB" id="FungiDB:PPTG_22432"/>
<proteinExistence type="predicted"/>
<dbReference type="RefSeq" id="XP_008902090.1">
    <property type="nucleotide sequence ID" value="XM_008903842.1"/>
</dbReference>
<dbReference type="GeneID" id="20191031"/>
<dbReference type="Proteomes" id="UP000018817">
    <property type="component" value="Unassembled WGS sequence"/>
</dbReference>
<evidence type="ECO:0000256" key="1">
    <source>
        <dbReference type="SAM" id="MobiDB-lite"/>
    </source>
</evidence>